<evidence type="ECO:0000256" key="1">
    <source>
        <dbReference type="ARBA" id="ARBA00023002"/>
    </source>
</evidence>
<proteinExistence type="predicted"/>
<evidence type="ECO:0000313" key="2">
    <source>
        <dbReference type="EMBL" id="RAL64297.1"/>
    </source>
</evidence>
<organism evidence="2 3">
    <name type="scientific">Monilinia fructigena</name>
    <dbReference type="NCBI Taxonomy" id="38457"/>
    <lineage>
        <taxon>Eukaryota</taxon>
        <taxon>Fungi</taxon>
        <taxon>Dikarya</taxon>
        <taxon>Ascomycota</taxon>
        <taxon>Pezizomycotina</taxon>
        <taxon>Leotiomycetes</taxon>
        <taxon>Helotiales</taxon>
        <taxon>Sclerotiniaceae</taxon>
        <taxon>Monilinia</taxon>
    </lineage>
</organism>
<reference evidence="2 3" key="1">
    <citation type="submission" date="2018-06" db="EMBL/GenBank/DDBJ databases">
        <title>Genome Sequence of the Brown Rot Fungal Pathogen Monilinia fructigena.</title>
        <authorList>
            <person name="Landi L."/>
            <person name="De Miccolis Angelini R.M."/>
            <person name="Pollastro S."/>
            <person name="Abate D."/>
            <person name="Faretra F."/>
            <person name="Romanazzi G."/>
        </authorList>
    </citation>
    <scope>NUCLEOTIDE SEQUENCE [LARGE SCALE GENOMIC DNA]</scope>
    <source>
        <strain evidence="2 3">Mfrg269</strain>
    </source>
</reference>
<sequence length="286" mass="31145">MSTHAAVVTALVGGPLQLLHVPTIAPREGEEFVTLPWFLLGKIPFGISPEQAVTLPNNFVTVFHAATTHLDLESPWAKPDEFVPRHKDACILIWGGSSSVGQYAIQSLTYYGYTNIVTTASKSHHSLLQELGAAHTLDYRDGDIVASILSASTEAAANSTRKEQRSPSIPFILDCIGSQKGSLAPLAQIAQKGARVAVLLPVIVRDAEVDIAPEYSMDVKASAPWIEGVEIRGVRTHFYLNNPLFKAKLQSEIMPTLLGKGIVKPNKIKIVEGKTLLERAQRHLMR</sequence>
<dbReference type="Gene3D" id="3.40.50.720">
    <property type="entry name" value="NAD(P)-binding Rossmann-like Domain"/>
    <property type="match status" value="1"/>
</dbReference>
<evidence type="ECO:0000313" key="3">
    <source>
        <dbReference type="Proteomes" id="UP000249056"/>
    </source>
</evidence>
<dbReference type="InterPro" id="IPR047122">
    <property type="entry name" value="Trans-enoyl_RdTase-like"/>
</dbReference>
<protein>
    <recommendedName>
        <fullName evidence="4">Alcohol dehydrogenase-like C-terminal domain-containing protein</fullName>
    </recommendedName>
</protein>
<dbReference type="SUPFAM" id="SSF51735">
    <property type="entry name" value="NAD(P)-binding Rossmann-fold domains"/>
    <property type="match status" value="1"/>
</dbReference>
<dbReference type="InterPro" id="IPR036291">
    <property type="entry name" value="NAD(P)-bd_dom_sf"/>
</dbReference>
<dbReference type="OrthoDB" id="9992527at2759"/>
<dbReference type="Proteomes" id="UP000249056">
    <property type="component" value="Unassembled WGS sequence"/>
</dbReference>
<gene>
    <name evidence="2" type="ORF">DID88_002189</name>
</gene>
<name>A0A395IVG9_9HELO</name>
<keyword evidence="1" id="KW-0560">Oxidoreductase</keyword>
<dbReference type="PANTHER" id="PTHR45348">
    <property type="entry name" value="HYPOTHETICAL OXIDOREDUCTASE (EUROFUNG)"/>
    <property type="match status" value="1"/>
</dbReference>
<accession>A0A395IVG9</accession>
<comment type="caution">
    <text evidence="2">The sequence shown here is derived from an EMBL/GenBank/DDBJ whole genome shotgun (WGS) entry which is preliminary data.</text>
</comment>
<dbReference type="AlphaFoldDB" id="A0A395IVG9"/>
<dbReference type="EMBL" id="QKRW01000015">
    <property type="protein sequence ID" value="RAL64297.1"/>
    <property type="molecule type" value="Genomic_DNA"/>
</dbReference>
<keyword evidence="3" id="KW-1185">Reference proteome</keyword>
<dbReference type="GO" id="GO:0016651">
    <property type="term" value="F:oxidoreductase activity, acting on NAD(P)H"/>
    <property type="evidence" value="ECO:0007669"/>
    <property type="project" value="InterPro"/>
</dbReference>
<dbReference type="PANTHER" id="PTHR45348:SF3">
    <property type="entry name" value="ENOYL REDUCTASE (ER) DOMAIN-CONTAINING PROTEIN"/>
    <property type="match status" value="1"/>
</dbReference>
<evidence type="ECO:0008006" key="4">
    <source>
        <dbReference type="Google" id="ProtNLM"/>
    </source>
</evidence>